<dbReference type="InterPro" id="IPR036390">
    <property type="entry name" value="WH_DNA-bd_sf"/>
</dbReference>
<keyword evidence="1" id="KW-0805">Transcription regulation</keyword>
<evidence type="ECO:0000256" key="2">
    <source>
        <dbReference type="ARBA" id="ARBA00023125"/>
    </source>
</evidence>
<dbReference type="PANTHER" id="PTHR30363">
    <property type="entry name" value="HTH-TYPE TRANSCRIPTIONAL REGULATOR SRLR-RELATED"/>
    <property type="match status" value="1"/>
</dbReference>
<dbReference type="SMART" id="SM00420">
    <property type="entry name" value="HTH_DEOR"/>
    <property type="match status" value="1"/>
</dbReference>
<dbReference type="EMBL" id="DSVL01000053">
    <property type="protein sequence ID" value="HFH28218.1"/>
    <property type="molecule type" value="Genomic_DNA"/>
</dbReference>
<organism evidence="5">
    <name type="scientific">Gracilinema caldarium</name>
    <dbReference type="NCBI Taxonomy" id="215591"/>
    <lineage>
        <taxon>Bacteria</taxon>
        <taxon>Pseudomonadati</taxon>
        <taxon>Spirochaetota</taxon>
        <taxon>Spirochaetia</taxon>
        <taxon>Spirochaetales</taxon>
        <taxon>Breznakiellaceae</taxon>
        <taxon>Gracilinema</taxon>
    </lineage>
</organism>
<evidence type="ECO:0000256" key="1">
    <source>
        <dbReference type="ARBA" id="ARBA00023015"/>
    </source>
</evidence>
<dbReference type="GO" id="GO:0003700">
    <property type="term" value="F:DNA-binding transcription factor activity"/>
    <property type="evidence" value="ECO:0007669"/>
    <property type="project" value="InterPro"/>
</dbReference>
<sequence>MFALERHRVIRNYLLEHKQVDVRTLTELLSVSEVTIRRDLEKLEEDHFLVRTHGGALLIDQHIEPQLNTNRDKSIEAIDIGRTASRLIQPGDTILLLSGMHCLAMVQALREISPLIVLTNDLSIAIELGNHKNKQVVLLGGDLSLKEMAVYGALTLDDMKRFHVNKMFVTIDGFSEQFELSVSSQEKALLIREARHNTKELIILCSAEHFNRPAFYSFGTAKSGDTIITDRKISDSVKQQLFEANLRLFITIDIYEGPKHG</sequence>
<protein>
    <submittedName>
        <fullName evidence="5">DeoR/GlpR transcriptional regulator</fullName>
    </submittedName>
</protein>
<dbReference type="InterPro" id="IPR050313">
    <property type="entry name" value="Carb_Metab_HTH_regulators"/>
</dbReference>
<keyword evidence="2" id="KW-0238">DNA-binding</keyword>
<dbReference type="InterPro" id="IPR001034">
    <property type="entry name" value="DeoR_HTH"/>
</dbReference>
<name>A0A7C3I222_9SPIR</name>
<feature type="domain" description="HTH deoR-type" evidence="4">
    <location>
        <begin position="3"/>
        <end position="58"/>
    </location>
</feature>
<dbReference type="InterPro" id="IPR036388">
    <property type="entry name" value="WH-like_DNA-bd_sf"/>
</dbReference>
<proteinExistence type="predicted"/>
<dbReference type="AlphaFoldDB" id="A0A7C3I222"/>
<evidence type="ECO:0000259" key="4">
    <source>
        <dbReference type="PROSITE" id="PS51000"/>
    </source>
</evidence>
<dbReference type="Pfam" id="PF00455">
    <property type="entry name" value="DeoRC"/>
    <property type="match status" value="1"/>
</dbReference>
<dbReference type="PANTHER" id="PTHR30363:SF46">
    <property type="entry name" value="LYSR FAMILY TRANSCRIPTIONAL REGULATOR"/>
    <property type="match status" value="1"/>
</dbReference>
<dbReference type="PROSITE" id="PS00894">
    <property type="entry name" value="HTH_DEOR_1"/>
    <property type="match status" value="1"/>
</dbReference>
<reference evidence="5" key="1">
    <citation type="journal article" date="2020" name="mSystems">
        <title>Genome- and Community-Level Interaction Insights into Carbon Utilization and Element Cycling Functions of Hydrothermarchaeota in Hydrothermal Sediment.</title>
        <authorList>
            <person name="Zhou Z."/>
            <person name="Liu Y."/>
            <person name="Xu W."/>
            <person name="Pan J."/>
            <person name="Luo Z.H."/>
            <person name="Li M."/>
        </authorList>
    </citation>
    <scope>NUCLEOTIDE SEQUENCE [LARGE SCALE GENOMIC DNA]</scope>
    <source>
        <strain evidence="5">SpSt-503</strain>
    </source>
</reference>
<comment type="caution">
    <text evidence="5">The sequence shown here is derived from an EMBL/GenBank/DDBJ whole genome shotgun (WGS) entry which is preliminary data.</text>
</comment>
<evidence type="ECO:0000256" key="3">
    <source>
        <dbReference type="ARBA" id="ARBA00023163"/>
    </source>
</evidence>
<dbReference type="PROSITE" id="PS51000">
    <property type="entry name" value="HTH_DEOR_2"/>
    <property type="match status" value="1"/>
</dbReference>
<evidence type="ECO:0000313" key="5">
    <source>
        <dbReference type="EMBL" id="HFH28218.1"/>
    </source>
</evidence>
<dbReference type="Pfam" id="PF08220">
    <property type="entry name" value="HTH_DeoR"/>
    <property type="match status" value="1"/>
</dbReference>
<dbReference type="InterPro" id="IPR018356">
    <property type="entry name" value="Tscrpt_reg_HTH_DeoR_CS"/>
</dbReference>
<dbReference type="SUPFAM" id="SSF100950">
    <property type="entry name" value="NagB/RpiA/CoA transferase-like"/>
    <property type="match status" value="1"/>
</dbReference>
<dbReference type="SUPFAM" id="SSF46785">
    <property type="entry name" value="Winged helix' DNA-binding domain"/>
    <property type="match status" value="1"/>
</dbReference>
<dbReference type="InterPro" id="IPR037171">
    <property type="entry name" value="NagB/RpiA_transferase-like"/>
</dbReference>
<dbReference type="Gene3D" id="1.10.10.10">
    <property type="entry name" value="Winged helix-like DNA-binding domain superfamily/Winged helix DNA-binding domain"/>
    <property type="match status" value="1"/>
</dbReference>
<dbReference type="SMART" id="SM01134">
    <property type="entry name" value="DeoRC"/>
    <property type="match status" value="1"/>
</dbReference>
<dbReference type="GO" id="GO:0003677">
    <property type="term" value="F:DNA binding"/>
    <property type="evidence" value="ECO:0007669"/>
    <property type="project" value="UniProtKB-KW"/>
</dbReference>
<dbReference type="PRINTS" id="PR00037">
    <property type="entry name" value="HTHLACR"/>
</dbReference>
<keyword evidence="3" id="KW-0804">Transcription</keyword>
<dbReference type="InterPro" id="IPR014036">
    <property type="entry name" value="DeoR-like_C"/>
</dbReference>
<gene>
    <name evidence="5" type="ORF">ENS59_01705</name>
</gene>
<accession>A0A7C3I222</accession>